<protein>
    <submittedName>
        <fullName evidence="4">Acyl carrier protein</fullName>
    </submittedName>
</protein>
<keyword evidence="5" id="KW-1185">Reference proteome</keyword>
<reference evidence="4 5" key="1">
    <citation type="submission" date="2020-08" db="EMBL/GenBank/DDBJ databases">
        <title>Genomic Encyclopedia of Type Strains, Phase III (KMG-III): the genomes of soil and plant-associated and newly described type strains.</title>
        <authorList>
            <person name="Whitman W."/>
        </authorList>
    </citation>
    <scope>NUCLEOTIDE SEQUENCE [LARGE SCALE GENOMIC DNA]</scope>
    <source>
        <strain evidence="4 5">CECT 3313</strain>
    </source>
</reference>
<dbReference type="Pfam" id="PF00550">
    <property type="entry name" value="PP-binding"/>
    <property type="match status" value="1"/>
</dbReference>
<dbReference type="InterPro" id="IPR009081">
    <property type="entry name" value="PP-bd_ACP"/>
</dbReference>
<evidence type="ECO:0000313" key="5">
    <source>
        <dbReference type="Proteomes" id="UP000585836"/>
    </source>
</evidence>
<evidence type="ECO:0000256" key="1">
    <source>
        <dbReference type="ARBA" id="ARBA00022450"/>
    </source>
</evidence>
<dbReference type="AlphaFoldDB" id="A0A7W9PQ45"/>
<dbReference type="InterPro" id="IPR020806">
    <property type="entry name" value="PKS_PP-bd"/>
</dbReference>
<accession>A0A7W9PQ45</accession>
<dbReference type="Gene3D" id="1.10.1200.10">
    <property type="entry name" value="ACP-like"/>
    <property type="match status" value="1"/>
</dbReference>
<keyword evidence="2" id="KW-0597">Phosphoprotein</keyword>
<feature type="domain" description="Carrier" evidence="3">
    <location>
        <begin position="11"/>
        <end position="88"/>
    </location>
</feature>
<keyword evidence="1" id="KW-0596">Phosphopantetheine</keyword>
<dbReference type="Proteomes" id="UP000585836">
    <property type="component" value="Unassembled WGS sequence"/>
</dbReference>
<evidence type="ECO:0000256" key="2">
    <source>
        <dbReference type="ARBA" id="ARBA00022553"/>
    </source>
</evidence>
<proteinExistence type="predicted"/>
<dbReference type="PROSITE" id="PS50075">
    <property type="entry name" value="CARRIER"/>
    <property type="match status" value="1"/>
</dbReference>
<gene>
    <name evidence="4" type="ORF">FHS34_000752</name>
</gene>
<dbReference type="GO" id="GO:0017000">
    <property type="term" value="P:antibiotic biosynthetic process"/>
    <property type="evidence" value="ECO:0007669"/>
    <property type="project" value="UniProtKB-ARBA"/>
</dbReference>
<dbReference type="SUPFAM" id="SSF47336">
    <property type="entry name" value="ACP-like"/>
    <property type="match status" value="1"/>
</dbReference>
<comment type="caution">
    <text evidence="4">The sequence shown here is derived from an EMBL/GenBank/DDBJ whole genome shotgun (WGS) entry which is preliminary data.</text>
</comment>
<dbReference type="RefSeq" id="WP_184960948.1">
    <property type="nucleotide sequence ID" value="NZ_JACHJK010000001.1"/>
</dbReference>
<dbReference type="SMART" id="SM00823">
    <property type="entry name" value="PKS_PP"/>
    <property type="match status" value="1"/>
</dbReference>
<evidence type="ECO:0000259" key="3">
    <source>
        <dbReference type="PROSITE" id="PS50075"/>
    </source>
</evidence>
<dbReference type="GO" id="GO:0031177">
    <property type="term" value="F:phosphopantetheine binding"/>
    <property type="evidence" value="ECO:0007669"/>
    <property type="project" value="InterPro"/>
</dbReference>
<name>A0A7W9PQ45_9ACTN</name>
<organism evidence="4 5">
    <name type="scientific">Streptomyces echinatus</name>
    <dbReference type="NCBI Taxonomy" id="67293"/>
    <lineage>
        <taxon>Bacteria</taxon>
        <taxon>Bacillati</taxon>
        <taxon>Actinomycetota</taxon>
        <taxon>Actinomycetes</taxon>
        <taxon>Kitasatosporales</taxon>
        <taxon>Streptomycetaceae</taxon>
        <taxon>Streptomyces</taxon>
    </lineage>
</organism>
<dbReference type="InterPro" id="IPR036736">
    <property type="entry name" value="ACP-like_sf"/>
</dbReference>
<sequence length="91" mass="9954">MTELTTQTAQPTAAELVDWLRDRVAAQTGRPAEEIDADVPLNDYGLDSVYVFGLCAEIEDQYGIEVEPTVMWDNTSLAPLAEALLTLIAAR</sequence>
<dbReference type="EMBL" id="JACHJK010000001">
    <property type="protein sequence ID" value="MBB5925317.1"/>
    <property type="molecule type" value="Genomic_DNA"/>
</dbReference>
<evidence type="ECO:0000313" key="4">
    <source>
        <dbReference type="EMBL" id="MBB5925317.1"/>
    </source>
</evidence>